<dbReference type="Pfam" id="PF01381">
    <property type="entry name" value="HTH_3"/>
    <property type="match status" value="1"/>
</dbReference>
<dbReference type="InterPro" id="IPR001387">
    <property type="entry name" value="Cro/C1-type_HTH"/>
</dbReference>
<name>A0AAU8AZS3_9CAUD</name>
<dbReference type="InterPro" id="IPR010982">
    <property type="entry name" value="Lambda_DNA-bd_dom_sf"/>
</dbReference>
<protein>
    <submittedName>
        <fullName evidence="2">HTH XrE protein</fullName>
    </submittedName>
</protein>
<dbReference type="Gene3D" id="1.10.260.40">
    <property type="entry name" value="lambda repressor-like DNA-binding domains"/>
    <property type="match status" value="1"/>
</dbReference>
<dbReference type="CDD" id="cd00093">
    <property type="entry name" value="HTH_XRE"/>
    <property type="match status" value="1"/>
</dbReference>
<dbReference type="GO" id="GO:0003677">
    <property type="term" value="F:DNA binding"/>
    <property type="evidence" value="ECO:0007669"/>
    <property type="project" value="InterPro"/>
</dbReference>
<dbReference type="PROSITE" id="PS50943">
    <property type="entry name" value="HTH_CROC1"/>
    <property type="match status" value="1"/>
</dbReference>
<reference evidence="2" key="1">
    <citation type="submission" date="2024-03" db="EMBL/GenBank/DDBJ databases">
        <title>Diverse circular DNA viruses in blood, oral, and fecal samples of captive lemurs.</title>
        <authorList>
            <person name="Paietta E.N."/>
            <person name="Kraberger S."/>
            <person name="Lund M.C."/>
            <person name="Custer J.M."/>
            <person name="Vargas K.M."/>
            <person name="Ehmke E.E."/>
            <person name="Yoder A.D."/>
            <person name="Varsani A."/>
        </authorList>
    </citation>
    <scope>NUCLEOTIDE SEQUENCE</scope>
    <source>
        <strain evidence="2">Duke_22FF_208</strain>
    </source>
</reference>
<organism evidence="2">
    <name type="scientific">Dulem virus 37</name>
    <dbReference type="NCBI Taxonomy" id="3145755"/>
    <lineage>
        <taxon>Viruses</taxon>
        <taxon>Duplodnaviria</taxon>
        <taxon>Heunggongvirae</taxon>
        <taxon>Uroviricota</taxon>
        <taxon>Caudoviricetes</taxon>
    </lineage>
</organism>
<feature type="domain" description="HTH cro/C1-type" evidence="1">
    <location>
        <begin position="9"/>
        <end position="64"/>
    </location>
</feature>
<dbReference type="SMART" id="SM00530">
    <property type="entry name" value="HTH_XRE"/>
    <property type="match status" value="1"/>
</dbReference>
<accession>A0AAU8AZS3</accession>
<dbReference type="SUPFAM" id="SSF47413">
    <property type="entry name" value="lambda repressor-like DNA-binding domains"/>
    <property type="match status" value="1"/>
</dbReference>
<evidence type="ECO:0000313" key="2">
    <source>
        <dbReference type="EMBL" id="XCD04253.1"/>
    </source>
</evidence>
<sequence>MLESMGQRIKARRIELELTLDELGKKVGVGASTVRKWETGYIKDMRSDKIQKVADALDVSPAYLMGWDESQNVSIEQVHTNNGLIGQANAPVTINNDGAPIQLSKEEAELLRIYQELSVRGRMKLLTAAMDLEAKEATQ</sequence>
<evidence type="ECO:0000259" key="1">
    <source>
        <dbReference type="PROSITE" id="PS50943"/>
    </source>
</evidence>
<dbReference type="EMBL" id="PP511443">
    <property type="protein sequence ID" value="XCD04253.1"/>
    <property type="molecule type" value="Genomic_DNA"/>
</dbReference>
<proteinExistence type="predicted"/>